<dbReference type="Gene3D" id="3.90.70.10">
    <property type="entry name" value="Cysteine proteinases"/>
    <property type="match status" value="1"/>
</dbReference>
<dbReference type="InterPro" id="IPR038765">
    <property type="entry name" value="Papain-like_cys_pep_sf"/>
</dbReference>
<evidence type="ECO:0000313" key="3">
    <source>
        <dbReference type="EMBL" id="CAF1536718.1"/>
    </source>
</evidence>
<evidence type="ECO:0000313" key="4">
    <source>
        <dbReference type="EMBL" id="CAF4296187.1"/>
    </source>
</evidence>
<dbReference type="InterPro" id="IPR013128">
    <property type="entry name" value="Peptidase_C1A"/>
</dbReference>
<dbReference type="AlphaFoldDB" id="A0A815W5U9"/>
<evidence type="ECO:0000259" key="2">
    <source>
        <dbReference type="Pfam" id="PF00112"/>
    </source>
</evidence>
<evidence type="ECO:0000313" key="5">
    <source>
        <dbReference type="Proteomes" id="UP000663864"/>
    </source>
</evidence>
<reference evidence="3" key="1">
    <citation type="submission" date="2021-02" db="EMBL/GenBank/DDBJ databases">
        <authorList>
            <person name="Nowell W R."/>
        </authorList>
    </citation>
    <scope>NUCLEOTIDE SEQUENCE</scope>
</reference>
<gene>
    <name evidence="4" type="ORF">JBS370_LOCUS40226</name>
    <name evidence="3" type="ORF">ZHD862_LOCUS38935</name>
</gene>
<proteinExistence type="inferred from homology"/>
<dbReference type="EMBL" id="CAJOBD010034349">
    <property type="protein sequence ID" value="CAF4296187.1"/>
    <property type="molecule type" value="Genomic_DNA"/>
</dbReference>
<feature type="domain" description="Peptidase C1A papain C-terminal" evidence="2">
    <location>
        <begin position="1"/>
        <end position="84"/>
    </location>
</feature>
<sequence length="87" mass="9778">PISIWLDASHSSFQFYSSGVYNEPNCSSTQLDFAGLIVGYGTRGKDDYYIFKNCWGTSWGVHGYMLMSRNKKNQCGVATRASYPFVV</sequence>
<dbReference type="GO" id="GO:0008234">
    <property type="term" value="F:cysteine-type peptidase activity"/>
    <property type="evidence" value="ECO:0007669"/>
    <property type="project" value="InterPro"/>
</dbReference>
<dbReference type="Proteomes" id="UP000663836">
    <property type="component" value="Unassembled WGS sequence"/>
</dbReference>
<name>A0A815W5U9_9BILA</name>
<comment type="caution">
    <text evidence="3">The sequence shown here is derived from an EMBL/GenBank/DDBJ whole genome shotgun (WGS) entry which is preliminary data.</text>
</comment>
<evidence type="ECO:0000256" key="1">
    <source>
        <dbReference type="ARBA" id="ARBA00008455"/>
    </source>
</evidence>
<organism evidence="3 5">
    <name type="scientific">Rotaria sordida</name>
    <dbReference type="NCBI Taxonomy" id="392033"/>
    <lineage>
        <taxon>Eukaryota</taxon>
        <taxon>Metazoa</taxon>
        <taxon>Spiralia</taxon>
        <taxon>Gnathifera</taxon>
        <taxon>Rotifera</taxon>
        <taxon>Eurotatoria</taxon>
        <taxon>Bdelloidea</taxon>
        <taxon>Philodinida</taxon>
        <taxon>Philodinidae</taxon>
        <taxon>Rotaria</taxon>
    </lineage>
</organism>
<dbReference type="SUPFAM" id="SSF54001">
    <property type="entry name" value="Cysteine proteinases"/>
    <property type="match status" value="1"/>
</dbReference>
<accession>A0A815W5U9</accession>
<dbReference type="Proteomes" id="UP000663864">
    <property type="component" value="Unassembled WGS sequence"/>
</dbReference>
<dbReference type="EMBL" id="CAJNOT010012095">
    <property type="protein sequence ID" value="CAF1536718.1"/>
    <property type="molecule type" value="Genomic_DNA"/>
</dbReference>
<dbReference type="GO" id="GO:0006508">
    <property type="term" value="P:proteolysis"/>
    <property type="evidence" value="ECO:0007669"/>
    <property type="project" value="InterPro"/>
</dbReference>
<dbReference type="Pfam" id="PF00112">
    <property type="entry name" value="Peptidase_C1"/>
    <property type="match status" value="1"/>
</dbReference>
<dbReference type="InterPro" id="IPR000668">
    <property type="entry name" value="Peptidase_C1A_C"/>
</dbReference>
<comment type="similarity">
    <text evidence="1">Belongs to the peptidase C1 family.</text>
</comment>
<dbReference type="PANTHER" id="PTHR12411">
    <property type="entry name" value="CYSTEINE PROTEASE FAMILY C1-RELATED"/>
    <property type="match status" value="1"/>
</dbReference>
<protein>
    <recommendedName>
        <fullName evidence="2">Peptidase C1A papain C-terminal domain-containing protein</fullName>
    </recommendedName>
</protein>
<feature type="non-terminal residue" evidence="3">
    <location>
        <position position="1"/>
    </location>
</feature>